<dbReference type="Proteomes" id="UP001501729">
    <property type="component" value="Unassembled WGS sequence"/>
</dbReference>
<accession>A0AAV3URU7</accession>
<sequence length="85" mass="9598">MGAEIELTVEIDYQDDKDKQNLYRVSLYQPLRIPRSRLIQNGPPPVPPEDIIPLDHRGPICSGVTSQRDHQGARVEPGIEARRGK</sequence>
<proteinExistence type="predicted"/>
<keyword evidence="3" id="KW-1185">Reference proteome</keyword>
<dbReference type="AlphaFoldDB" id="A0AAV3URU7"/>
<evidence type="ECO:0000313" key="3">
    <source>
        <dbReference type="Proteomes" id="UP001501729"/>
    </source>
</evidence>
<dbReference type="EMBL" id="BAABKX010000030">
    <property type="protein sequence ID" value="GAA5065416.1"/>
    <property type="molecule type" value="Genomic_DNA"/>
</dbReference>
<feature type="region of interest" description="Disordered" evidence="1">
    <location>
        <begin position="63"/>
        <end position="85"/>
    </location>
</feature>
<name>A0AAV3URU7_9EURY</name>
<protein>
    <submittedName>
        <fullName evidence="2">Uncharacterized protein</fullName>
    </submittedName>
</protein>
<comment type="caution">
    <text evidence="2">The sequence shown here is derived from an EMBL/GenBank/DDBJ whole genome shotgun (WGS) entry which is preliminary data.</text>
</comment>
<gene>
    <name evidence="2" type="ORF">GCM10025751_56310</name>
</gene>
<reference evidence="2 3" key="1">
    <citation type="journal article" date="2019" name="Int. J. Syst. Evol. Microbiol.">
        <title>The Global Catalogue of Microorganisms (GCM) 10K type strain sequencing project: providing services to taxonomists for standard genome sequencing and annotation.</title>
        <authorList>
            <consortium name="The Broad Institute Genomics Platform"/>
            <consortium name="The Broad Institute Genome Sequencing Center for Infectious Disease"/>
            <person name="Wu L."/>
            <person name="Ma J."/>
        </authorList>
    </citation>
    <scope>NUCLEOTIDE SEQUENCE [LARGE SCALE GENOMIC DNA]</scope>
    <source>
        <strain evidence="2 3">JCM 17504</strain>
    </source>
</reference>
<feature type="compositionally biased region" description="Basic and acidic residues" evidence="1">
    <location>
        <begin position="67"/>
        <end position="85"/>
    </location>
</feature>
<organism evidence="2 3">
    <name type="scientific">Haladaptatus pallidirubidus</name>
    <dbReference type="NCBI Taxonomy" id="1008152"/>
    <lineage>
        <taxon>Archaea</taxon>
        <taxon>Methanobacteriati</taxon>
        <taxon>Methanobacteriota</taxon>
        <taxon>Stenosarchaea group</taxon>
        <taxon>Halobacteria</taxon>
        <taxon>Halobacteriales</taxon>
        <taxon>Haladaptataceae</taxon>
        <taxon>Haladaptatus</taxon>
    </lineage>
</organism>
<evidence type="ECO:0000313" key="2">
    <source>
        <dbReference type="EMBL" id="GAA5065416.1"/>
    </source>
</evidence>
<evidence type="ECO:0000256" key="1">
    <source>
        <dbReference type="SAM" id="MobiDB-lite"/>
    </source>
</evidence>